<dbReference type="FunFam" id="3.30.460.10:FF:000067">
    <property type="entry name" value="Terminal uridylyltransferase cid1"/>
    <property type="match status" value="1"/>
</dbReference>
<accession>A0A6A3BHB4</accession>
<dbReference type="Pfam" id="PF03828">
    <property type="entry name" value="PAP_assoc"/>
    <property type="match status" value="1"/>
</dbReference>
<gene>
    <name evidence="13" type="ORF">F3Y22_tig00110184pilonHSYRG00012</name>
</gene>
<dbReference type="Proteomes" id="UP000436088">
    <property type="component" value="Unassembled WGS sequence"/>
</dbReference>
<keyword evidence="14" id="KW-1185">Reference proteome</keyword>
<comment type="cofactor">
    <cofactor evidence="2">
        <name>Mg(2+)</name>
        <dbReference type="ChEBI" id="CHEBI:18420"/>
    </cofactor>
</comment>
<organism evidence="13 14">
    <name type="scientific">Hibiscus syriacus</name>
    <name type="common">Rose of Sharon</name>
    <dbReference type="NCBI Taxonomy" id="106335"/>
    <lineage>
        <taxon>Eukaryota</taxon>
        <taxon>Viridiplantae</taxon>
        <taxon>Streptophyta</taxon>
        <taxon>Embryophyta</taxon>
        <taxon>Tracheophyta</taxon>
        <taxon>Spermatophyta</taxon>
        <taxon>Magnoliopsida</taxon>
        <taxon>eudicotyledons</taxon>
        <taxon>Gunneridae</taxon>
        <taxon>Pentapetalae</taxon>
        <taxon>rosids</taxon>
        <taxon>malvids</taxon>
        <taxon>Malvales</taxon>
        <taxon>Malvaceae</taxon>
        <taxon>Malvoideae</taxon>
        <taxon>Hibiscus</taxon>
    </lineage>
</organism>
<dbReference type="Gene3D" id="3.30.420.10">
    <property type="entry name" value="Ribonuclease H-like superfamily/Ribonuclease H"/>
    <property type="match status" value="1"/>
</dbReference>
<dbReference type="PANTHER" id="PTHR12271">
    <property type="entry name" value="POLY A POLYMERASE CID PAP -RELATED"/>
    <property type="match status" value="1"/>
</dbReference>
<dbReference type="InterPro" id="IPR036397">
    <property type="entry name" value="RNaseH_sf"/>
</dbReference>
<evidence type="ECO:0000256" key="5">
    <source>
        <dbReference type="ARBA" id="ARBA00012472"/>
    </source>
</evidence>
<sequence length="1659" mass="188000">MKAILRKDGCLAAISERLIDFTDDNKWIEMDGNVMTNFHIALANELTSLRCTIGEQERVELLLQSLHDSYDQLIINLTNSNVTSLVFDDVADAVLQEENRYKNNEDRQVNLQQAEALTTMRGRSTECGQSSSHKHGRSKSRSKKNLKCYNYGKNDHLKKDCWSLNKNSTPQGNTANTSDDGDALCCKSSTTVEGGSVYSYNDHSLEIVGVRTIKLKMYDETIKVVRDVRALVVIKGEKIAANLYILKRETLLEAEASVASCSSDSAMLWHQKLGHMSEQGMKVLVEQKLLPGLTKLSLTLCEHCITSKQHQLKFNMSNSRGKSVLEFVHSDVWQAPVTSLARMELDSGNKTKCFRTDNGGEYTSEEFDDFCKKECVKRQFTVTNTPQQNRVVERINKTLLKRTRAMLRATGLEKSFWVESVNIACYLVNRAPSTAIKLKTPMEMWIGKPADYSNLHVFGRYPLWDPTSRKVVISKDVIFVEDKLQRKEDDDSAEKSETTLIHVENEFEQGDSSKAEPTHDEQELENSEAPTTRQSDRVRIRGNKQLRCFTVDDGNARKLKPFIKIIHETLCHYHKEERQLITNGSSKSSKIVTIKWRGIVQDWWSKDMLKKKVEQISVRSKAGTERSGDNDFVILLFMNPSSEEERMKMSRVLYASAVGSLMFAMICTRPDIAQAVGVSIVDTSTKEAEYVAATQASKEAIWLKMLLEEFGHNQEYVSLFCDSQSTLHLARNLTFHSRTKHIRVQYHFIREKMEQGTVDMRKIHTKDNITDFMKRQSLLINLSGVVPLVVCQKRKQHEAVTIFTTEDWGGDAVEASPPPPHKLPPPPSPTTCRSHYCNYNPFNPINHLHLPEAFSQPYCSIRLSKPPSMPPFFVIPYPSSHLLVLHFQLRTWRWFNRCRLNWLVRSGFQNTDIKPSNILIDGEFKAKIGDFGLARLKTEVLIEELEEVLEKLAAMAGGGGDAPLASSSNGGEFLLSLLQNPKSNQQQQQSPLLSSVTAMLIPQPRQQQQPLPLDPAVAAVGRALPLPPSWPQTNPLPLAPNFLGFPQNPWSSSGNQFVGNQGALNDDLRRLGFPGINNNKSQAIQNPIRQQKHQEQKLLFGSFPSDIQILKKPESLLNGNLHEKSKMDLSEQQPVSKLNSNPNLTPYTFQHQNSGERGKQQQNVGNYKPPSSGETLRAPAGFSGKPRGGGSWDLRRKKHVEHNVDELKAEYSLLISENEMGLRGQLDYPGPLAGSNLRSVSATDIEDSLLESRRVGYRDGFSKRDKFKSEDGGQVDEIGENLVESLLIGEESDNKNDKKHHRYEKESRIDNRGQRLLSQRVRMVKRQMACRGDIHRLNAPLLSIYESLIPPEEERTKQKQLLALLEKLVCKEWPKAQLFLYGSCANSFGVSKSDIDVCLAFNDDINDKSEILLKLADILQSDNLQNVQALTRARVPIVKLMDPATGISCDICINNVLAVVNTKLLRDYAKIDARLRQLAFVVKHWAKSRGVNETYRGTLSSYAYVLMCIHFLQQRRPAILPCLQGMQKTYNITVDNIECAYFDKVEQLSNFGSPNKETVAQLVWGFFNYWAYGHDYANSVISVRTGCIISKQDKDWTRRVGNDRHLICIEDPFEISHDLGRVVDKFSIRVLREEFERAADIMQYDPNPCVKLFEPYVHS</sequence>
<dbReference type="SUPFAM" id="SSF81301">
    <property type="entry name" value="Nucleotidyltransferase"/>
    <property type="match status" value="1"/>
</dbReference>
<dbReference type="Gene3D" id="3.30.460.10">
    <property type="entry name" value="Beta Polymerase, domain 2"/>
    <property type="match status" value="1"/>
</dbReference>
<feature type="compositionally biased region" description="Polar residues" evidence="11">
    <location>
        <begin position="1130"/>
        <end position="1153"/>
    </location>
</feature>
<evidence type="ECO:0000256" key="3">
    <source>
        <dbReference type="ARBA" id="ARBA00004496"/>
    </source>
</evidence>
<dbReference type="InterPro" id="IPR054708">
    <property type="entry name" value="MTPAP-like_central"/>
</dbReference>
<comment type="similarity">
    <text evidence="4">Belongs to the DNA polymerase type-B-like family.</text>
</comment>
<comment type="subcellular location">
    <subcellularLocation>
        <location evidence="3">Cytoplasm</location>
    </subcellularLocation>
</comment>
<reference evidence="13" key="1">
    <citation type="submission" date="2019-09" db="EMBL/GenBank/DDBJ databases">
        <title>Draft genome information of white flower Hibiscus syriacus.</title>
        <authorList>
            <person name="Kim Y.-M."/>
        </authorList>
    </citation>
    <scope>NUCLEOTIDE SEQUENCE [LARGE SCALE GENOMIC DNA]</scope>
    <source>
        <strain evidence="13">YM2019G1</strain>
    </source>
</reference>
<keyword evidence="7" id="KW-0808">Transferase</keyword>
<evidence type="ECO:0000256" key="11">
    <source>
        <dbReference type="SAM" id="MobiDB-lite"/>
    </source>
</evidence>
<dbReference type="InterPro" id="IPR012337">
    <property type="entry name" value="RNaseH-like_sf"/>
</dbReference>
<comment type="caution">
    <text evidence="13">The sequence shown here is derived from an EMBL/GenBank/DDBJ whole genome shotgun (WGS) entry which is preliminary data.</text>
</comment>
<dbReference type="InterPro" id="IPR001584">
    <property type="entry name" value="Integrase_cat-core"/>
</dbReference>
<evidence type="ECO:0000313" key="14">
    <source>
        <dbReference type="Proteomes" id="UP000436088"/>
    </source>
</evidence>
<dbReference type="GO" id="GO:0061157">
    <property type="term" value="P:mRNA destabilization"/>
    <property type="evidence" value="ECO:0007669"/>
    <property type="project" value="UniProtKB-ARBA"/>
</dbReference>
<keyword evidence="8" id="KW-0479">Metal-binding</keyword>
<dbReference type="GO" id="GO:0046872">
    <property type="term" value="F:metal ion binding"/>
    <property type="evidence" value="ECO:0007669"/>
    <property type="project" value="UniProtKB-KW"/>
</dbReference>
<dbReference type="CDD" id="cd05402">
    <property type="entry name" value="NT_PAP_TUTase"/>
    <property type="match status" value="1"/>
</dbReference>
<feature type="domain" description="Integrase catalytic" evidence="12">
    <location>
        <begin position="354"/>
        <end position="449"/>
    </location>
</feature>
<dbReference type="FunFam" id="1.10.1410.10:FF:000018">
    <property type="entry name" value="Terminal uridylyltransferase cid1"/>
    <property type="match status" value="1"/>
</dbReference>
<feature type="region of interest" description="Disordered" evidence="11">
    <location>
        <begin position="1127"/>
        <end position="1194"/>
    </location>
</feature>
<feature type="compositionally biased region" description="Basic and acidic residues" evidence="11">
    <location>
        <begin position="511"/>
        <end position="521"/>
    </location>
</feature>
<dbReference type="InterPro" id="IPR011009">
    <property type="entry name" value="Kinase-like_dom_sf"/>
</dbReference>
<dbReference type="GO" id="GO:0031123">
    <property type="term" value="P:RNA 3'-end processing"/>
    <property type="evidence" value="ECO:0007669"/>
    <property type="project" value="TreeGrafter"/>
</dbReference>
<evidence type="ECO:0000256" key="7">
    <source>
        <dbReference type="ARBA" id="ARBA00022679"/>
    </source>
</evidence>
<evidence type="ECO:0000256" key="8">
    <source>
        <dbReference type="ARBA" id="ARBA00022723"/>
    </source>
</evidence>
<evidence type="ECO:0000256" key="10">
    <source>
        <dbReference type="ARBA" id="ARBA00049105"/>
    </source>
</evidence>
<dbReference type="PANTHER" id="PTHR12271:SF40">
    <property type="entry name" value="POLY(A) RNA POLYMERASE GLD2"/>
    <property type="match status" value="1"/>
</dbReference>
<dbReference type="GO" id="GO:0015074">
    <property type="term" value="P:DNA integration"/>
    <property type="evidence" value="ECO:0007669"/>
    <property type="project" value="InterPro"/>
</dbReference>
<dbReference type="GO" id="GO:0003676">
    <property type="term" value="F:nucleic acid binding"/>
    <property type="evidence" value="ECO:0007669"/>
    <property type="project" value="InterPro"/>
</dbReference>
<evidence type="ECO:0000259" key="12">
    <source>
        <dbReference type="PROSITE" id="PS50994"/>
    </source>
</evidence>
<feature type="compositionally biased region" description="Basic and acidic residues" evidence="11">
    <location>
        <begin position="488"/>
        <end position="497"/>
    </location>
</feature>
<dbReference type="InterPro" id="IPR043519">
    <property type="entry name" value="NT_sf"/>
</dbReference>
<evidence type="ECO:0000313" key="13">
    <source>
        <dbReference type="EMBL" id="KAE8715251.1"/>
    </source>
</evidence>
<dbReference type="Gene3D" id="1.10.510.10">
    <property type="entry name" value="Transferase(Phosphotransferase) domain 1"/>
    <property type="match status" value="1"/>
</dbReference>
<name>A0A6A3BHB4_HIBSY</name>
<keyword evidence="9" id="KW-0460">Magnesium</keyword>
<feature type="region of interest" description="Disordered" evidence="11">
    <location>
        <begin position="120"/>
        <end position="145"/>
    </location>
</feature>
<evidence type="ECO:0000256" key="9">
    <source>
        <dbReference type="ARBA" id="ARBA00022842"/>
    </source>
</evidence>
<feature type="region of interest" description="Disordered" evidence="11">
    <location>
        <begin position="488"/>
        <end position="537"/>
    </location>
</feature>
<evidence type="ECO:0000256" key="6">
    <source>
        <dbReference type="ARBA" id="ARBA00022490"/>
    </source>
</evidence>
<dbReference type="SUPFAM" id="SSF81631">
    <property type="entry name" value="PAP/OAS1 substrate-binding domain"/>
    <property type="match status" value="1"/>
</dbReference>
<keyword evidence="6" id="KW-0963">Cytoplasm</keyword>
<comment type="cofactor">
    <cofactor evidence="1">
        <name>Mn(2+)</name>
        <dbReference type="ChEBI" id="CHEBI:29035"/>
    </cofactor>
</comment>
<evidence type="ECO:0000256" key="4">
    <source>
        <dbReference type="ARBA" id="ARBA00008593"/>
    </source>
</evidence>
<protein>
    <recommendedName>
        <fullName evidence="5">RNA uridylyltransferase</fullName>
        <ecNumber evidence="5">2.7.7.52</ecNumber>
    </recommendedName>
</protein>
<dbReference type="SUPFAM" id="SSF56112">
    <property type="entry name" value="Protein kinase-like (PK-like)"/>
    <property type="match status" value="1"/>
</dbReference>
<dbReference type="GO" id="GO:0010628">
    <property type="term" value="P:positive regulation of gene expression"/>
    <property type="evidence" value="ECO:0007669"/>
    <property type="project" value="UniProtKB-ARBA"/>
</dbReference>
<evidence type="ECO:0000256" key="2">
    <source>
        <dbReference type="ARBA" id="ARBA00001946"/>
    </source>
</evidence>
<proteinExistence type="inferred from homology"/>
<dbReference type="GO" id="GO:0000956">
    <property type="term" value="P:nuclear-transcribed mRNA catabolic process"/>
    <property type="evidence" value="ECO:0007669"/>
    <property type="project" value="UniProtKB-ARBA"/>
</dbReference>
<dbReference type="PROSITE" id="PS50994">
    <property type="entry name" value="INTEGRASE"/>
    <property type="match status" value="1"/>
</dbReference>
<dbReference type="SUPFAM" id="SSF53098">
    <property type="entry name" value="Ribonuclease H-like"/>
    <property type="match status" value="1"/>
</dbReference>
<dbReference type="InterPro" id="IPR002058">
    <property type="entry name" value="PAP_assoc"/>
</dbReference>
<feature type="compositionally biased region" description="Basic residues" evidence="11">
    <location>
        <begin position="132"/>
        <end position="145"/>
    </location>
</feature>
<dbReference type="GO" id="GO:0050265">
    <property type="term" value="F:RNA uridylyltransferase activity"/>
    <property type="evidence" value="ECO:0007669"/>
    <property type="project" value="UniProtKB-EC"/>
</dbReference>
<dbReference type="EMBL" id="VEPZ02000864">
    <property type="protein sequence ID" value="KAE8715251.1"/>
    <property type="molecule type" value="Genomic_DNA"/>
</dbReference>
<dbReference type="Pfam" id="PF22600">
    <property type="entry name" value="MTPAP-like_central"/>
    <property type="match status" value="1"/>
</dbReference>
<dbReference type="EC" id="2.7.7.52" evidence="5"/>
<dbReference type="Gene3D" id="1.10.1410.10">
    <property type="match status" value="1"/>
</dbReference>
<evidence type="ECO:0000256" key="1">
    <source>
        <dbReference type="ARBA" id="ARBA00001936"/>
    </source>
</evidence>
<dbReference type="CDD" id="cd09272">
    <property type="entry name" value="RNase_HI_RT_Ty1"/>
    <property type="match status" value="1"/>
</dbReference>
<dbReference type="GO" id="GO:0005737">
    <property type="term" value="C:cytoplasm"/>
    <property type="evidence" value="ECO:0007669"/>
    <property type="project" value="UniProtKB-SubCell"/>
</dbReference>
<dbReference type="Pfam" id="PF13976">
    <property type="entry name" value="gag_pre-integrs"/>
    <property type="match status" value="1"/>
</dbReference>
<comment type="catalytic activity">
    <reaction evidence="10">
        <text>RNA(n) + UTP = RNA(n)-3'-uridine ribonucleotide + diphosphate</text>
        <dbReference type="Rhea" id="RHEA:14785"/>
        <dbReference type="Rhea" id="RHEA-COMP:14527"/>
        <dbReference type="Rhea" id="RHEA-COMP:17348"/>
        <dbReference type="ChEBI" id="CHEBI:33019"/>
        <dbReference type="ChEBI" id="CHEBI:46398"/>
        <dbReference type="ChEBI" id="CHEBI:140395"/>
        <dbReference type="ChEBI" id="CHEBI:173116"/>
        <dbReference type="EC" id="2.7.7.52"/>
    </reaction>
</comment>
<dbReference type="InterPro" id="IPR025724">
    <property type="entry name" value="GAG-pre-integrase_dom"/>
</dbReference>